<reference evidence="2" key="1">
    <citation type="submission" date="2016-07" db="EMBL/GenBank/DDBJ databases">
        <authorList>
            <person name="Florea S."/>
            <person name="Webb J.S."/>
            <person name="Jaromczyk J."/>
            <person name="Schardl C.L."/>
        </authorList>
    </citation>
    <scope>NUCLEOTIDE SEQUENCE [LARGE SCALE GENOMIC DNA]</scope>
    <source>
        <strain evidence="2">IPB1</strain>
    </source>
</reference>
<sequence>MTTKEKDGSPNKGLPHKLSSGKVYIFVIVTLICANKVLPEIAFVGIQNSVISTFYFVYEPTHIRYTLKPKSIKNFAVRV</sequence>
<organism evidence="1 2">
    <name type="scientific">Pseudoalteromonas luteoviolacea</name>
    <dbReference type="NCBI Taxonomy" id="43657"/>
    <lineage>
        <taxon>Bacteria</taxon>
        <taxon>Pseudomonadati</taxon>
        <taxon>Pseudomonadota</taxon>
        <taxon>Gammaproteobacteria</taxon>
        <taxon>Alteromonadales</taxon>
        <taxon>Pseudoalteromonadaceae</taxon>
        <taxon>Pseudoalteromonas</taxon>
    </lineage>
</organism>
<evidence type="ECO:0000313" key="2">
    <source>
        <dbReference type="Proteomes" id="UP000093366"/>
    </source>
</evidence>
<gene>
    <name evidence="1" type="ORF">A7985_11255</name>
</gene>
<dbReference type="AlphaFoldDB" id="A0A1C0TQJ0"/>
<comment type="caution">
    <text evidence="1">The sequence shown here is derived from an EMBL/GenBank/DDBJ whole genome shotgun (WGS) entry which is preliminary data.</text>
</comment>
<accession>A0A1C0TQJ0</accession>
<evidence type="ECO:0000313" key="1">
    <source>
        <dbReference type="EMBL" id="OCQ21201.1"/>
    </source>
</evidence>
<name>A0A1C0TQJ0_9GAMM</name>
<dbReference type="EMBL" id="MAUJ01000003">
    <property type="protein sequence ID" value="OCQ21201.1"/>
    <property type="molecule type" value="Genomic_DNA"/>
</dbReference>
<dbReference type="Proteomes" id="UP000093366">
    <property type="component" value="Unassembled WGS sequence"/>
</dbReference>
<protein>
    <submittedName>
        <fullName evidence="1">Uncharacterized protein</fullName>
    </submittedName>
</protein>
<proteinExistence type="predicted"/>